<organismHost>
    <name type="scientific">Homo sapiens</name>
    <name type="common">Human</name>
    <dbReference type="NCBI Taxonomy" id="9606"/>
</organismHost>
<proteinExistence type="predicted"/>
<organism evidence="2 3">
    <name type="scientific">Orf virus</name>
    <name type="common">ORFV</name>
    <dbReference type="NCBI Taxonomy" id="10258"/>
    <lineage>
        <taxon>Viruses</taxon>
        <taxon>Varidnaviria</taxon>
        <taxon>Bamfordvirae</taxon>
        <taxon>Nucleocytoviricota</taxon>
        <taxon>Pokkesviricetes</taxon>
        <taxon>Chitovirales</taxon>
        <taxon>Poxviridae</taxon>
        <taxon>Chordopoxvirinae</taxon>
        <taxon>Parapoxvirus</taxon>
        <taxon>Parapoxvirus orf</taxon>
    </lineage>
</organism>
<organismHost>
    <name type="scientific">Ovis aries</name>
    <name type="common">Sheep</name>
    <dbReference type="NCBI Taxonomy" id="9940"/>
</organismHost>
<accession>F1AX53</accession>
<organismHost>
    <name type="scientific">Capra hircus</name>
    <name type="common">Goat</name>
    <dbReference type="NCBI Taxonomy" id="9925"/>
</organismHost>
<name>F1AX53_ORFV</name>
<evidence type="ECO:0000256" key="1">
    <source>
        <dbReference type="SAM" id="MobiDB-lite"/>
    </source>
</evidence>
<evidence type="ECO:0000313" key="3">
    <source>
        <dbReference type="Proteomes" id="UP000103309"/>
    </source>
</evidence>
<evidence type="ECO:0000313" key="2">
    <source>
        <dbReference type="EMBL" id="ADY76753.1"/>
    </source>
</evidence>
<feature type="compositionally biased region" description="Low complexity" evidence="1">
    <location>
        <begin position="141"/>
        <end position="152"/>
    </location>
</feature>
<dbReference type="EMBL" id="HM133903">
    <property type="protein sequence ID" value="ADY76753.1"/>
    <property type="molecule type" value="Genomic_DNA"/>
</dbReference>
<feature type="region of interest" description="Disordered" evidence="1">
    <location>
        <begin position="141"/>
        <end position="177"/>
    </location>
</feature>
<sequence>MWAASVRALPSVEKLLRMPAACTSVSTDERAFTRWVRSLKSARMVENATMRSESSISSALSMSLGLRALAPPSVSPDSSLLSTSLPLGSSSLSSEGHGFFAPLVDLSDLSALSFFTGRRLGVLAGGSGTVSGTGNCSWSSSCSASSQGQGPSMSRHSSPLGKRSSRGSWQSLPKASERRRLRRSSRVWTLLEPEHLLILSRHEDMPDLDALFCGAYFQYRSF</sequence>
<reference evidence="2 3" key="1">
    <citation type="submission" date="2010-04" db="EMBL/GenBank/DDBJ databases">
        <title>Novel immune-modulators identified by a rapid, functional screen of the Parapox virus genome.</title>
        <authorList>
            <person name="McGuire M.J."/>
            <person name="Sykes K.F."/>
            <person name="Johnston S.A."/>
        </authorList>
    </citation>
    <scope>NUCLEOTIDE SEQUENCE [LARGE SCALE GENOMIC DNA]</scope>
    <source>
        <strain evidence="2">D1701</strain>
    </source>
</reference>
<dbReference type="Proteomes" id="UP000103309">
    <property type="component" value="Segment"/>
</dbReference>
<protein>
    <submittedName>
        <fullName evidence="2">PP80</fullName>
    </submittedName>
</protein>